<sequence length="431" mass="51042">MIDQRVRTPVLQKILSSPHYLSFSMRLPGKSIYLYVGRGEKYEGIFFGQKTIPTEYRIRDRFIEFCRKYVQGGIVHKIETLLDDRLVNIYFTKRDAHYNFTLFWKGRELYFSLEEKIGQKHRIFCSWLGWQEFMGNNDLISIYKSIGAGNNKAQRPQNKEFNEEHYFEDLRKNVDVHKFPKRKKKFFQRKLKNIETDLLKVKKWKILKEIIEQEGYKLPEDYKFKIEGIPFKIDVNFNEFKRRDIIYKKIKAFRNAEGLLEDRLSRTREEFKKWVSGDVFIVKGLGKTIEPVWKLVKDDLVTKKNDVNRKVYLISSGVEVAIGLDSTSNDWLRKNWSKKDDYWFHIDGDKSSHLFLKNTIDAPIDAKLLQLIGSIIAHHSNYSGEQVPLLYTQVKNLKAVKGAAGKVIYKKEKRIDVYIDPAWKERISIIS</sequence>
<evidence type="ECO:0000313" key="3">
    <source>
        <dbReference type="Proteomes" id="UP000008963"/>
    </source>
</evidence>
<keyword evidence="3" id="KW-1185">Reference proteome</keyword>
<dbReference type="RefSeq" id="WP_014242834.1">
    <property type="nucleotide sequence ID" value="NC_016620.1"/>
</dbReference>
<dbReference type="AlphaFoldDB" id="E1X289"/>
<dbReference type="Gene3D" id="2.30.310.10">
    <property type="entry name" value="ibrinogen binding protein from staphylococcus aureus domain"/>
    <property type="match status" value="1"/>
</dbReference>
<protein>
    <submittedName>
        <fullName evidence="2">Hypotheitical protein</fullName>
    </submittedName>
</protein>
<accession>E1X289</accession>
<evidence type="ECO:0000259" key="1">
    <source>
        <dbReference type="Pfam" id="PF05670"/>
    </source>
</evidence>
<reference evidence="3" key="1">
    <citation type="journal article" date="2013" name="ISME J.">
        <title>A small predatory core genome in the divergent marine Bacteriovorax marinus SJ and the terrestrial Bdellovibrio bacteriovorus.</title>
        <authorList>
            <person name="Crossman L.C."/>
            <person name="Chen H."/>
            <person name="Cerdeno-Tarraga A.M."/>
            <person name="Brooks K."/>
            <person name="Quail M.A."/>
            <person name="Pineiro S.A."/>
            <person name="Hobley L."/>
            <person name="Sockett R.E."/>
            <person name="Bentley S.D."/>
            <person name="Parkhill J."/>
            <person name="Williams H.N."/>
            <person name="Stine O.C."/>
        </authorList>
    </citation>
    <scope>NUCLEOTIDE SEQUENCE [LARGE SCALE GENOMIC DNA]</scope>
    <source>
        <strain evidence="3">ATCC BAA-682 / DSM 15412 / SJ</strain>
    </source>
</reference>
<dbReference type="eggNOG" id="COG1293">
    <property type="taxonomic scope" value="Bacteria"/>
</dbReference>
<proteinExistence type="predicted"/>
<feature type="domain" description="NFACT RNA-binding" evidence="1">
    <location>
        <begin position="315"/>
        <end position="402"/>
    </location>
</feature>
<dbReference type="Pfam" id="PF05670">
    <property type="entry name" value="NFACT-R_1"/>
    <property type="match status" value="1"/>
</dbReference>
<dbReference type="PATRIC" id="fig|862908.3.peg.102"/>
<dbReference type="KEGG" id="bmx:BMS_0106"/>
<dbReference type="OrthoDB" id="5288499at2"/>
<dbReference type="HOGENOM" id="CLU_635799_0_0_7"/>
<dbReference type="Proteomes" id="UP000008963">
    <property type="component" value="Chromosome"/>
</dbReference>
<dbReference type="STRING" id="862908.BMS_0106"/>
<organism evidence="2 3">
    <name type="scientific">Halobacteriovorax marinus (strain ATCC BAA-682 / DSM 15412 / SJ)</name>
    <name type="common">Bacteriovorax marinus</name>
    <dbReference type="NCBI Taxonomy" id="862908"/>
    <lineage>
        <taxon>Bacteria</taxon>
        <taxon>Pseudomonadati</taxon>
        <taxon>Bdellovibrionota</taxon>
        <taxon>Bacteriovoracia</taxon>
        <taxon>Bacteriovoracales</taxon>
        <taxon>Halobacteriovoraceae</taxon>
        <taxon>Halobacteriovorax</taxon>
    </lineage>
</organism>
<evidence type="ECO:0000313" key="2">
    <source>
        <dbReference type="EMBL" id="CBW25045.1"/>
    </source>
</evidence>
<dbReference type="EMBL" id="FQ312005">
    <property type="protein sequence ID" value="CBW25045.1"/>
    <property type="molecule type" value="Genomic_DNA"/>
</dbReference>
<gene>
    <name evidence="2" type="ordered locus">BMS_0106</name>
</gene>
<name>E1X289_HALMS</name>
<dbReference type="InterPro" id="IPR008532">
    <property type="entry name" value="NFACT_RNA-bd"/>
</dbReference>